<evidence type="ECO:0000256" key="10">
    <source>
        <dbReference type="ARBA" id="ARBA00023136"/>
    </source>
</evidence>
<dbReference type="Proteomes" id="UP000070121">
    <property type="component" value="Unassembled WGS sequence"/>
</dbReference>
<dbReference type="STRING" id="1209931.A0A135U561"/>
<keyword evidence="5" id="KW-0964">Secreted</keyword>
<name>A0A135U561_9PEZI</name>
<evidence type="ECO:0000313" key="18">
    <source>
        <dbReference type="EMBL" id="KXH55547.1"/>
    </source>
</evidence>
<feature type="transmembrane region" description="Helical" evidence="14">
    <location>
        <begin position="263"/>
        <end position="284"/>
    </location>
</feature>
<evidence type="ECO:0000259" key="17">
    <source>
        <dbReference type="Pfam" id="PF20684"/>
    </source>
</evidence>
<dbReference type="PANTHER" id="PTHR33048">
    <property type="entry name" value="PTH11-LIKE INTEGRAL MEMBRANE PROTEIN (AFU_ORTHOLOGUE AFUA_5G11245)"/>
    <property type="match status" value="1"/>
</dbReference>
<evidence type="ECO:0000256" key="11">
    <source>
        <dbReference type="ARBA" id="ARBA00023157"/>
    </source>
</evidence>
<evidence type="ECO:0000256" key="4">
    <source>
        <dbReference type="ARBA" id="ARBA00010031"/>
    </source>
</evidence>
<comment type="caution">
    <text evidence="18">The sequence shown here is derived from an EMBL/GenBank/DDBJ whole genome shotgun (WGS) entry which is preliminary data.</text>
</comment>
<evidence type="ECO:0000256" key="8">
    <source>
        <dbReference type="ARBA" id="ARBA00022729"/>
    </source>
</evidence>
<keyword evidence="6" id="KW-0336">GPI-anchor</keyword>
<feature type="chain" id="PRO_5007804604" evidence="15">
    <location>
        <begin position="22"/>
        <end position="311"/>
    </location>
</feature>
<gene>
    <name evidence="18" type="ORF">CSAL01_13123</name>
</gene>
<evidence type="ECO:0000313" key="19">
    <source>
        <dbReference type="Proteomes" id="UP000070121"/>
    </source>
</evidence>
<evidence type="ECO:0000256" key="12">
    <source>
        <dbReference type="ARBA" id="ARBA00023288"/>
    </source>
</evidence>
<evidence type="ECO:0000256" key="14">
    <source>
        <dbReference type="SAM" id="Phobius"/>
    </source>
</evidence>
<dbReference type="GO" id="GO:0098552">
    <property type="term" value="C:side of membrane"/>
    <property type="evidence" value="ECO:0007669"/>
    <property type="project" value="UniProtKB-KW"/>
</dbReference>
<dbReference type="InterPro" id="IPR052337">
    <property type="entry name" value="SAT4-like"/>
</dbReference>
<feature type="transmembrane region" description="Helical" evidence="14">
    <location>
        <begin position="109"/>
        <end position="128"/>
    </location>
</feature>
<feature type="domain" description="Rhodopsin" evidence="17">
    <location>
        <begin position="128"/>
        <end position="310"/>
    </location>
</feature>
<evidence type="ECO:0000256" key="15">
    <source>
        <dbReference type="SAM" id="SignalP"/>
    </source>
</evidence>
<evidence type="ECO:0000256" key="2">
    <source>
        <dbReference type="ARBA" id="ARBA00004589"/>
    </source>
</evidence>
<dbReference type="EMBL" id="JFFI01001718">
    <property type="protein sequence ID" value="KXH55547.1"/>
    <property type="molecule type" value="Genomic_DNA"/>
</dbReference>
<feature type="signal peptide" evidence="15">
    <location>
        <begin position="1"/>
        <end position="21"/>
    </location>
</feature>
<dbReference type="AlphaFoldDB" id="A0A135U561"/>
<proteinExistence type="inferred from homology"/>
<keyword evidence="8 15" id="KW-0732">Signal</keyword>
<reference evidence="18 19" key="1">
    <citation type="submission" date="2014-02" db="EMBL/GenBank/DDBJ databases">
        <title>The genome sequence of Colletotrichum salicis CBS 607.94.</title>
        <authorList>
            <person name="Baroncelli R."/>
            <person name="Thon M.R."/>
        </authorList>
    </citation>
    <scope>NUCLEOTIDE SEQUENCE [LARGE SCALE GENOMIC DNA]</scope>
    <source>
        <strain evidence="18 19">CBS 607.94</strain>
    </source>
</reference>
<dbReference type="Pfam" id="PF05730">
    <property type="entry name" value="CFEM"/>
    <property type="match status" value="1"/>
</dbReference>
<evidence type="ECO:0000256" key="3">
    <source>
        <dbReference type="ARBA" id="ARBA00004613"/>
    </source>
</evidence>
<evidence type="ECO:0000256" key="5">
    <source>
        <dbReference type="ARBA" id="ARBA00022525"/>
    </source>
</evidence>
<dbReference type="InterPro" id="IPR049326">
    <property type="entry name" value="Rhodopsin_dom_fungi"/>
</dbReference>
<dbReference type="OrthoDB" id="5329176at2759"/>
<comment type="similarity">
    <text evidence="4">Belongs to the RBT5 family.</text>
</comment>
<evidence type="ECO:0000256" key="13">
    <source>
        <dbReference type="ARBA" id="ARBA00038359"/>
    </source>
</evidence>
<dbReference type="InterPro" id="IPR008427">
    <property type="entry name" value="Extracellular_membr_CFEM_dom"/>
</dbReference>
<feature type="transmembrane region" description="Helical" evidence="14">
    <location>
        <begin position="222"/>
        <end position="243"/>
    </location>
</feature>
<protein>
    <submittedName>
        <fullName evidence="18">Uncharacterized protein</fullName>
    </submittedName>
</protein>
<keyword evidence="19" id="KW-1185">Reference proteome</keyword>
<dbReference type="Pfam" id="PF20684">
    <property type="entry name" value="Fung_rhodopsin"/>
    <property type="match status" value="1"/>
</dbReference>
<dbReference type="GO" id="GO:0005576">
    <property type="term" value="C:extracellular region"/>
    <property type="evidence" value="ECO:0007669"/>
    <property type="project" value="UniProtKB-SubCell"/>
</dbReference>
<feature type="transmembrane region" description="Helical" evidence="14">
    <location>
        <begin position="189"/>
        <end position="210"/>
    </location>
</feature>
<evidence type="ECO:0000256" key="1">
    <source>
        <dbReference type="ARBA" id="ARBA00004141"/>
    </source>
</evidence>
<keyword evidence="7 14" id="KW-0812">Transmembrane</keyword>
<organism evidence="18 19">
    <name type="scientific">Colletotrichum salicis</name>
    <dbReference type="NCBI Taxonomy" id="1209931"/>
    <lineage>
        <taxon>Eukaryota</taxon>
        <taxon>Fungi</taxon>
        <taxon>Dikarya</taxon>
        <taxon>Ascomycota</taxon>
        <taxon>Pezizomycotina</taxon>
        <taxon>Sordariomycetes</taxon>
        <taxon>Hypocreomycetidae</taxon>
        <taxon>Glomerellales</taxon>
        <taxon>Glomerellaceae</taxon>
        <taxon>Colletotrichum</taxon>
        <taxon>Colletotrichum acutatum species complex</taxon>
    </lineage>
</organism>
<keyword evidence="10 14" id="KW-0472">Membrane</keyword>
<sequence>MMKSMLLRTGILVAFALVVGAESIFDTNATAIAQWLGAVPTCSMPCFAEVLSKGSCQLKGLAKCACTDDDLQLRVSTCVQLSCDFADQVDATRKSQLLCHDYPNQQRKGSYAIFAITLPVITTFIVLLRCSARWTIAHKLWWDDYVTLLALGLLIVLSACGVAICSLGFGKHYWVIDPSNAKPILQMFYAMQIIYVLVTVTAKITICCFYHRVFPRKRSQIAAKAAIVVLIVRGLILVFLIAFQCVPLTAIWDKSAKGQCLNLTAIGYAGAISGIVEDVVLLIMPIPELLHLQLGLKKKLGLIFMFCLGSL</sequence>
<feature type="domain" description="CFEM" evidence="16">
    <location>
        <begin position="37"/>
        <end position="99"/>
    </location>
</feature>
<evidence type="ECO:0000256" key="7">
    <source>
        <dbReference type="ARBA" id="ARBA00022692"/>
    </source>
</evidence>
<accession>A0A135U561</accession>
<evidence type="ECO:0000256" key="9">
    <source>
        <dbReference type="ARBA" id="ARBA00022989"/>
    </source>
</evidence>
<evidence type="ECO:0000259" key="16">
    <source>
        <dbReference type="Pfam" id="PF05730"/>
    </source>
</evidence>
<keyword evidence="6" id="KW-0325">Glycoprotein</keyword>
<dbReference type="PANTHER" id="PTHR33048:SF47">
    <property type="entry name" value="INTEGRAL MEMBRANE PROTEIN-RELATED"/>
    <property type="match status" value="1"/>
</dbReference>
<keyword evidence="9 14" id="KW-1133">Transmembrane helix</keyword>
<feature type="transmembrane region" description="Helical" evidence="14">
    <location>
        <begin position="148"/>
        <end position="169"/>
    </location>
</feature>
<keyword evidence="11" id="KW-1015">Disulfide bond</keyword>
<comment type="similarity">
    <text evidence="13">Belongs to the SAT4 family.</text>
</comment>
<keyword evidence="12" id="KW-0449">Lipoprotein</keyword>
<comment type="subcellular location">
    <subcellularLocation>
        <location evidence="2">Membrane</location>
        <topology evidence="2">Lipid-anchor</topology>
        <topology evidence="2">GPI-anchor</topology>
    </subcellularLocation>
    <subcellularLocation>
        <location evidence="1">Membrane</location>
        <topology evidence="1">Multi-pass membrane protein</topology>
    </subcellularLocation>
    <subcellularLocation>
        <location evidence="3">Secreted</location>
    </subcellularLocation>
</comment>
<evidence type="ECO:0000256" key="6">
    <source>
        <dbReference type="ARBA" id="ARBA00022622"/>
    </source>
</evidence>